<comment type="caution">
    <text evidence="2">The sequence shown here is derived from an EMBL/GenBank/DDBJ whole genome shotgun (WGS) entry which is preliminary data.</text>
</comment>
<dbReference type="Proteomes" id="UP001165063">
    <property type="component" value="Unassembled WGS sequence"/>
</dbReference>
<keyword evidence="3" id="KW-1185">Reference proteome</keyword>
<dbReference type="CDD" id="cd09272">
    <property type="entry name" value="RNase_HI_RT_Ty1"/>
    <property type="match status" value="1"/>
</dbReference>
<reference evidence="2" key="1">
    <citation type="submission" date="2023-04" db="EMBL/GenBank/DDBJ databases">
        <title>Ambrosiozyma monospora NBRC 1965.</title>
        <authorList>
            <person name="Ichikawa N."/>
            <person name="Sato H."/>
            <person name="Tonouchi N."/>
        </authorList>
    </citation>
    <scope>NUCLEOTIDE SEQUENCE</scope>
    <source>
        <strain evidence="2">NBRC 1965</strain>
    </source>
</reference>
<dbReference type="AlphaFoldDB" id="A0A9W6YV37"/>
<dbReference type="PANTHER" id="PTHR11439">
    <property type="entry name" value="GAG-POL-RELATED RETROTRANSPOSON"/>
    <property type="match status" value="1"/>
</dbReference>
<organism evidence="2 3">
    <name type="scientific">Ambrosiozyma monospora</name>
    <name type="common">Yeast</name>
    <name type="synonym">Endomycopsis monosporus</name>
    <dbReference type="NCBI Taxonomy" id="43982"/>
    <lineage>
        <taxon>Eukaryota</taxon>
        <taxon>Fungi</taxon>
        <taxon>Dikarya</taxon>
        <taxon>Ascomycota</taxon>
        <taxon>Saccharomycotina</taxon>
        <taxon>Pichiomycetes</taxon>
        <taxon>Pichiales</taxon>
        <taxon>Pichiaceae</taxon>
        <taxon>Ambrosiozyma</taxon>
    </lineage>
</organism>
<evidence type="ECO:0000259" key="1">
    <source>
        <dbReference type="Pfam" id="PF07727"/>
    </source>
</evidence>
<dbReference type="OrthoDB" id="5423336at2759"/>
<evidence type="ECO:0000313" key="3">
    <source>
        <dbReference type="Proteomes" id="UP001165063"/>
    </source>
</evidence>
<feature type="domain" description="Reverse transcriptase Ty1/copia-type" evidence="1">
    <location>
        <begin position="2"/>
        <end position="62"/>
    </location>
</feature>
<dbReference type="InterPro" id="IPR013103">
    <property type="entry name" value="RVT_2"/>
</dbReference>
<sequence length="322" mass="35924">MTLGLTRSAFEYGLYFKVSGTSILLVSIYVDDLALVSNDPALVSAVKAKLTSVFEMKDLGKVLLNPFTSGLWYVTLQSGCHSTSSFPSIDLAADNSPLLSDSSVYRSMVGKLIFACNTVRPDLAFSVSTLSRYLSSPREGHLTAAKHVLRYVKGTLHLKLVYRHSSSFKITGYCDADWAGDKSDRKSTSGYFFSISGAPVIWKSKKQHSIALSSTESEYISLSESLKDLLWLTQLLKTIHLQPQQLTEIFEDNEGCIALANHPAHHERTKHIDIRYHFLRFYIKSVFVVQPIATVDNPADTLTKSLAREKFVKFRELLGLTI</sequence>
<dbReference type="SUPFAM" id="SSF56672">
    <property type="entry name" value="DNA/RNA polymerases"/>
    <property type="match status" value="1"/>
</dbReference>
<dbReference type="EMBL" id="BSXU01001039">
    <property type="protein sequence ID" value="GMG23088.1"/>
    <property type="molecule type" value="Genomic_DNA"/>
</dbReference>
<protein>
    <submittedName>
        <fullName evidence="2">Unnamed protein product</fullName>
    </submittedName>
</protein>
<dbReference type="InterPro" id="IPR043502">
    <property type="entry name" value="DNA/RNA_pol_sf"/>
</dbReference>
<accession>A0A9W6YV37</accession>
<evidence type="ECO:0000313" key="2">
    <source>
        <dbReference type="EMBL" id="GMG23088.1"/>
    </source>
</evidence>
<gene>
    <name evidence="2" type="ORF">Amon01_000273900</name>
</gene>
<name>A0A9W6YV37_AMBMO</name>
<dbReference type="Pfam" id="PF07727">
    <property type="entry name" value="RVT_2"/>
    <property type="match status" value="1"/>
</dbReference>
<proteinExistence type="predicted"/>
<dbReference type="PANTHER" id="PTHR11439:SF483">
    <property type="entry name" value="PEPTIDE SYNTHASE GLIP-LIKE, PUTATIVE (AFU_ORTHOLOGUE AFUA_3G12920)-RELATED"/>
    <property type="match status" value="1"/>
</dbReference>